<evidence type="ECO:0000256" key="3">
    <source>
        <dbReference type="ARBA" id="ARBA00023082"/>
    </source>
</evidence>
<feature type="domain" description="RNA polymerase sigma factor 70 region 4 type 2" evidence="7">
    <location>
        <begin position="123"/>
        <end position="172"/>
    </location>
</feature>
<accession>A0A6P1MM32</accession>
<reference evidence="8 9" key="1">
    <citation type="submission" date="2020-01" db="EMBL/GenBank/DDBJ databases">
        <title>Genomic analysis of Aminipila sp. CBA3637.</title>
        <authorList>
            <person name="Kim Y.B."/>
            <person name="Roh S.W."/>
        </authorList>
    </citation>
    <scope>NUCLEOTIDE SEQUENCE [LARGE SCALE GENOMIC DNA]</scope>
    <source>
        <strain evidence="8 9">CBA3637</strain>
    </source>
</reference>
<name>A0A6P1MM32_9FIRM</name>
<dbReference type="InterPro" id="IPR013324">
    <property type="entry name" value="RNA_pol_sigma_r3/r4-like"/>
</dbReference>
<evidence type="ECO:0000259" key="7">
    <source>
        <dbReference type="Pfam" id="PF08281"/>
    </source>
</evidence>
<keyword evidence="3" id="KW-0731">Sigma factor</keyword>
<dbReference type="RefSeq" id="WP_162362914.1">
    <property type="nucleotide sequence ID" value="NZ_CP047591.1"/>
</dbReference>
<proteinExistence type="inferred from homology"/>
<dbReference type="AlphaFoldDB" id="A0A6P1MM32"/>
<dbReference type="InterPro" id="IPR007627">
    <property type="entry name" value="RNA_pol_sigma70_r2"/>
</dbReference>
<keyword evidence="5" id="KW-0804">Transcription</keyword>
<dbReference type="Pfam" id="PF08281">
    <property type="entry name" value="Sigma70_r4_2"/>
    <property type="match status" value="1"/>
</dbReference>
<evidence type="ECO:0000259" key="6">
    <source>
        <dbReference type="Pfam" id="PF04542"/>
    </source>
</evidence>
<evidence type="ECO:0000256" key="4">
    <source>
        <dbReference type="ARBA" id="ARBA00023125"/>
    </source>
</evidence>
<dbReference type="PANTHER" id="PTHR43133">
    <property type="entry name" value="RNA POLYMERASE ECF-TYPE SIGMA FACTO"/>
    <property type="match status" value="1"/>
</dbReference>
<dbReference type="InterPro" id="IPR039425">
    <property type="entry name" value="RNA_pol_sigma-70-like"/>
</dbReference>
<gene>
    <name evidence="8" type="ORF">Ami3637_12750</name>
</gene>
<evidence type="ECO:0000256" key="1">
    <source>
        <dbReference type="ARBA" id="ARBA00010641"/>
    </source>
</evidence>
<evidence type="ECO:0000313" key="8">
    <source>
        <dbReference type="EMBL" id="QHI73148.1"/>
    </source>
</evidence>
<keyword evidence="2" id="KW-0805">Transcription regulation</keyword>
<dbReference type="Gene3D" id="1.10.10.10">
    <property type="entry name" value="Winged helix-like DNA-binding domain superfamily/Winged helix DNA-binding domain"/>
    <property type="match status" value="1"/>
</dbReference>
<evidence type="ECO:0000256" key="5">
    <source>
        <dbReference type="ARBA" id="ARBA00023163"/>
    </source>
</evidence>
<organism evidence="8 9">
    <name type="scientific">Aminipila terrae</name>
    <dbReference type="NCBI Taxonomy" id="2697030"/>
    <lineage>
        <taxon>Bacteria</taxon>
        <taxon>Bacillati</taxon>
        <taxon>Bacillota</taxon>
        <taxon>Clostridia</taxon>
        <taxon>Peptostreptococcales</taxon>
        <taxon>Anaerovoracaceae</taxon>
        <taxon>Aminipila</taxon>
    </lineage>
</organism>
<dbReference type="PANTHER" id="PTHR43133:SF8">
    <property type="entry name" value="RNA POLYMERASE SIGMA FACTOR HI_1459-RELATED"/>
    <property type="match status" value="1"/>
</dbReference>
<evidence type="ECO:0000256" key="2">
    <source>
        <dbReference type="ARBA" id="ARBA00023015"/>
    </source>
</evidence>
<dbReference type="GO" id="GO:0006352">
    <property type="term" value="P:DNA-templated transcription initiation"/>
    <property type="evidence" value="ECO:0007669"/>
    <property type="project" value="InterPro"/>
</dbReference>
<dbReference type="SUPFAM" id="SSF88946">
    <property type="entry name" value="Sigma2 domain of RNA polymerase sigma factors"/>
    <property type="match status" value="1"/>
</dbReference>
<dbReference type="InterPro" id="IPR013325">
    <property type="entry name" value="RNA_pol_sigma_r2"/>
</dbReference>
<comment type="similarity">
    <text evidence="1">Belongs to the sigma-70 factor family. ECF subfamily.</text>
</comment>
<dbReference type="GO" id="GO:0003677">
    <property type="term" value="F:DNA binding"/>
    <property type="evidence" value="ECO:0007669"/>
    <property type="project" value="UniProtKB-KW"/>
</dbReference>
<evidence type="ECO:0000313" key="9">
    <source>
        <dbReference type="Proteomes" id="UP000463883"/>
    </source>
</evidence>
<dbReference type="Gene3D" id="1.10.1740.10">
    <property type="match status" value="1"/>
</dbReference>
<dbReference type="InterPro" id="IPR014284">
    <property type="entry name" value="RNA_pol_sigma-70_dom"/>
</dbReference>
<dbReference type="InterPro" id="IPR013249">
    <property type="entry name" value="RNA_pol_sigma70_r4_t2"/>
</dbReference>
<keyword evidence="4" id="KW-0238">DNA-binding</keyword>
<dbReference type="GO" id="GO:0016987">
    <property type="term" value="F:sigma factor activity"/>
    <property type="evidence" value="ECO:0007669"/>
    <property type="project" value="UniProtKB-KW"/>
</dbReference>
<sequence length="185" mass="21347">MNDDNQLIQLIKKNPQEGLSAAIDLYGSTIKWIVIKIIGHWNSQDIEECISDIFVKLWMNIDNFKIESNISLKSYLCGIARHTAIDYLRKAKLHFEIIPIEENDIGLSVDFTDELAKQTNCLILQEAVDALPEPDREIFILRYYFHERINSIAQSLCLSPKAVENKLYRGKKVLRDSLIERGIII</sequence>
<dbReference type="KEGG" id="amic:Ami3637_12750"/>
<dbReference type="InterPro" id="IPR036388">
    <property type="entry name" value="WH-like_DNA-bd_sf"/>
</dbReference>
<dbReference type="EMBL" id="CP047591">
    <property type="protein sequence ID" value="QHI73148.1"/>
    <property type="molecule type" value="Genomic_DNA"/>
</dbReference>
<protein>
    <submittedName>
        <fullName evidence="8">Sigma-70 family RNA polymerase sigma factor</fullName>
    </submittedName>
</protein>
<dbReference type="Pfam" id="PF04542">
    <property type="entry name" value="Sigma70_r2"/>
    <property type="match status" value="1"/>
</dbReference>
<dbReference type="SUPFAM" id="SSF88659">
    <property type="entry name" value="Sigma3 and sigma4 domains of RNA polymerase sigma factors"/>
    <property type="match status" value="1"/>
</dbReference>
<dbReference type="Proteomes" id="UP000463883">
    <property type="component" value="Chromosome"/>
</dbReference>
<keyword evidence="9" id="KW-1185">Reference proteome</keyword>
<feature type="domain" description="RNA polymerase sigma-70 region 2" evidence="6">
    <location>
        <begin position="31"/>
        <end position="92"/>
    </location>
</feature>
<dbReference type="NCBIfam" id="TIGR02937">
    <property type="entry name" value="sigma70-ECF"/>
    <property type="match status" value="1"/>
</dbReference>